<sequence>MAGRRVMLLGVAWLWWGVGAGTEFADCTHNSHCDTNPAAAWVSSSMGFMRYSIPTCSPRGNIGTPCSPAYTVPASRTLYYPNGVTLELEEAHFGLCPCRSGLVCTSGACQLSGPDSSNQGQIAPDHSASMDMSNSRSSED</sequence>
<feature type="chain" id="PRO_5035310648" evidence="2">
    <location>
        <begin position="22"/>
        <end position="140"/>
    </location>
</feature>
<feature type="compositionally biased region" description="Low complexity" evidence="1">
    <location>
        <begin position="127"/>
        <end position="140"/>
    </location>
</feature>
<proteinExistence type="predicted"/>
<evidence type="ECO:0000256" key="2">
    <source>
        <dbReference type="SAM" id="SignalP"/>
    </source>
</evidence>
<feature type="signal peptide" evidence="2">
    <location>
        <begin position="1"/>
        <end position="21"/>
    </location>
</feature>
<dbReference type="AlphaFoldDB" id="A0A8J5CLC4"/>
<dbReference type="EMBL" id="JACEEZ010006509">
    <property type="protein sequence ID" value="KAG0724698.1"/>
    <property type="molecule type" value="Genomic_DNA"/>
</dbReference>
<keyword evidence="2" id="KW-0732">Signal</keyword>
<dbReference type="Proteomes" id="UP000770661">
    <property type="component" value="Unassembled WGS sequence"/>
</dbReference>
<organism evidence="3 4">
    <name type="scientific">Chionoecetes opilio</name>
    <name type="common">Atlantic snow crab</name>
    <name type="synonym">Cancer opilio</name>
    <dbReference type="NCBI Taxonomy" id="41210"/>
    <lineage>
        <taxon>Eukaryota</taxon>
        <taxon>Metazoa</taxon>
        <taxon>Ecdysozoa</taxon>
        <taxon>Arthropoda</taxon>
        <taxon>Crustacea</taxon>
        <taxon>Multicrustacea</taxon>
        <taxon>Malacostraca</taxon>
        <taxon>Eumalacostraca</taxon>
        <taxon>Eucarida</taxon>
        <taxon>Decapoda</taxon>
        <taxon>Pleocyemata</taxon>
        <taxon>Brachyura</taxon>
        <taxon>Eubrachyura</taxon>
        <taxon>Majoidea</taxon>
        <taxon>Majidae</taxon>
        <taxon>Chionoecetes</taxon>
    </lineage>
</organism>
<dbReference type="Gene3D" id="2.10.80.10">
    <property type="entry name" value="Lipase, subunit A"/>
    <property type="match status" value="1"/>
</dbReference>
<accession>A0A8J5CLC4</accession>
<gene>
    <name evidence="3" type="primary">ASTA_0</name>
    <name evidence="3" type="ORF">GWK47_040038</name>
</gene>
<feature type="region of interest" description="Disordered" evidence="1">
    <location>
        <begin position="115"/>
        <end position="140"/>
    </location>
</feature>
<name>A0A8J5CLC4_CHIOP</name>
<evidence type="ECO:0000313" key="3">
    <source>
        <dbReference type="EMBL" id="KAG0724698.1"/>
    </source>
</evidence>
<comment type="caution">
    <text evidence="3">The sequence shown here is derived from an EMBL/GenBank/DDBJ whole genome shotgun (WGS) entry which is preliminary data.</text>
</comment>
<protein>
    <submittedName>
        <fullName evidence="3">Astakine</fullName>
    </submittedName>
</protein>
<evidence type="ECO:0000256" key="1">
    <source>
        <dbReference type="SAM" id="MobiDB-lite"/>
    </source>
</evidence>
<dbReference type="OrthoDB" id="6335612at2759"/>
<keyword evidence="4" id="KW-1185">Reference proteome</keyword>
<reference evidence="3" key="1">
    <citation type="submission" date="2020-07" db="EMBL/GenBank/DDBJ databases">
        <title>The High-quality genome of the commercially important snow crab, Chionoecetes opilio.</title>
        <authorList>
            <person name="Jeong J.-H."/>
            <person name="Ryu S."/>
        </authorList>
    </citation>
    <scope>NUCLEOTIDE SEQUENCE</scope>
    <source>
        <strain evidence="3">MADBK_172401_WGS</strain>
        <tissue evidence="3">Digestive gland</tissue>
    </source>
</reference>
<evidence type="ECO:0000313" key="4">
    <source>
        <dbReference type="Proteomes" id="UP000770661"/>
    </source>
</evidence>